<evidence type="ECO:0000256" key="6">
    <source>
        <dbReference type="ARBA" id="ARBA00023136"/>
    </source>
</evidence>
<dbReference type="Pfam" id="PF01311">
    <property type="entry name" value="Bac_export_1"/>
    <property type="match status" value="1"/>
</dbReference>
<dbReference type="GO" id="GO:0005886">
    <property type="term" value="C:plasma membrane"/>
    <property type="evidence" value="ECO:0007669"/>
    <property type="project" value="UniProtKB-SubCell"/>
</dbReference>
<comment type="caution">
    <text evidence="8">The sequence shown here is derived from an EMBL/GenBank/DDBJ whole genome shotgun (WGS) entry which is preliminary data.</text>
</comment>
<organism evidence="8 9">
    <name type="scientific">Pseudomonas baltica</name>
    <dbReference type="NCBI Taxonomy" id="2762576"/>
    <lineage>
        <taxon>Bacteria</taxon>
        <taxon>Pseudomonadati</taxon>
        <taxon>Pseudomonadota</taxon>
        <taxon>Gammaproteobacteria</taxon>
        <taxon>Pseudomonadales</taxon>
        <taxon>Pseudomonadaceae</taxon>
        <taxon>Pseudomonas</taxon>
    </lineage>
</organism>
<feature type="transmembrane region" description="Helical" evidence="7">
    <location>
        <begin position="232"/>
        <end position="250"/>
    </location>
</feature>
<evidence type="ECO:0000256" key="3">
    <source>
        <dbReference type="ARBA" id="ARBA00022475"/>
    </source>
</evidence>
<dbReference type="GO" id="GO:0006605">
    <property type="term" value="P:protein targeting"/>
    <property type="evidence" value="ECO:0007669"/>
    <property type="project" value="UniProtKB-UniRule"/>
</dbReference>
<reference evidence="8 9" key="1">
    <citation type="submission" date="2020-08" db="EMBL/GenBank/DDBJ databases">
        <title>Pseudomonas sp. nov.</title>
        <authorList>
            <person name="Gieschler S."/>
            <person name="Fiedler G."/>
            <person name="Brinks E."/>
            <person name="Boehnlein C."/>
            <person name="Franz C.M.A.P."/>
            <person name="Kabisch J."/>
        </authorList>
    </citation>
    <scope>NUCLEOTIDE SEQUENCE [LARGE SCALE GENOMIC DNA]</scope>
    <source>
        <strain evidence="8 9">MBT-2</strain>
    </source>
</reference>
<keyword evidence="5 7" id="KW-1133">Transmembrane helix</keyword>
<keyword evidence="3 7" id="KW-1003">Cell membrane</keyword>
<feature type="transmembrane region" description="Helical" evidence="7">
    <location>
        <begin position="45"/>
        <end position="68"/>
    </location>
</feature>
<dbReference type="PANTHER" id="PTHR30065">
    <property type="entry name" value="FLAGELLAR BIOSYNTHETIC PROTEIN FLIR"/>
    <property type="match status" value="1"/>
</dbReference>
<accession>A0A7X1G3B6</accession>
<dbReference type="NCBIfam" id="TIGR01401">
    <property type="entry name" value="fliR_like_III"/>
    <property type="match status" value="1"/>
</dbReference>
<evidence type="ECO:0000256" key="7">
    <source>
        <dbReference type="RuleBase" id="RU362072"/>
    </source>
</evidence>
<proteinExistence type="inferred from homology"/>
<comment type="subcellular location">
    <subcellularLocation>
        <location evidence="1 7">Cell membrane</location>
        <topology evidence="1 7">Multi-pass membrane protein</topology>
    </subcellularLocation>
</comment>
<evidence type="ECO:0000256" key="1">
    <source>
        <dbReference type="ARBA" id="ARBA00004651"/>
    </source>
</evidence>
<keyword evidence="9" id="KW-1185">Reference proteome</keyword>
<keyword evidence="4 7" id="KW-0812">Transmembrane</keyword>
<dbReference type="Proteomes" id="UP000546173">
    <property type="component" value="Unassembled WGS sequence"/>
</dbReference>
<feature type="transmembrane region" description="Helical" evidence="7">
    <location>
        <begin position="12"/>
        <end position="33"/>
    </location>
</feature>
<feature type="transmembrane region" description="Helical" evidence="7">
    <location>
        <begin position="134"/>
        <end position="154"/>
    </location>
</feature>
<feature type="transmembrane region" description="Helical" evidence="7">
    <location>
        <begin position="80"/>
        <end position="101"/>
    </location>
</feature>
<dbReference type="InterPro" id="IPR006304">
    <property type="entry name" value="T3SS_SpaR/YscT"/>
</dbReference>
<dbReference type="RefSeq" id="WP_185793648.1">
    <property type="nucleotide sequence ID" value="NZ_JACMYH010000001.1"/>
</dbReference>
<sequence length="276" mass="29443">MLGEQLTGFFDLAYPLLSAFGMAVARALGMIIITPAFNRLGLTGMIRSAVAVVVSIPIAPDIFIALAGEQAPSTLMLMALLIKEMVIGVVIGLIFGIPFWAAEVAGELIDLQRGSTMAQLLDPLSSGESSVTSTLLSITLITLFFMSGGFTLMLDGLYRSYQLWPALAAAPALGENSVMEIVGVLDKVMQTGVLMIAPVVIAILTADLLLAYLARMAPQLHVFDLSLSVKNLLFSFLMVVYVSFMIPYMLSQLGAMRGWFDVVESTVQAGLQTGAP</sequence>
<evidence type="ECO:0000256" key="4">
    <source>
        <dbReference type="ARBA" id="ARBA00022692"/>
    </source>
</evidence>
<evidence type="ECO:0000256" key="5">
    <source>
        <dbReference type="ARBA" id="ARBA00022989"/>
    </source>
</evidence>
<protein>
    <submittedName>
        <fullName evidence="8">Type III secretion system export apparatus subunit SctT</fullName>
    </submittedName>
</protein>
<dbReference type="InterPro" id="IPR002010">
    <property type="entry name" value="T3SS_IM_R"/>
</dbReference>
<dbReference type="PRINTS" id="PR00953">
    <property type="entry name" value="TYPE3IMRPROT"/>
</dbReference>
<dbReference type="AlphaFoldDB" id="A0A7X1G3B6"/>
<evidence type="ECO:0000313" key="9">
    <source>
        <dbReference type="Proteomes" id="UP000546173"/>
    </source>
</evidence>
<keyword evidence="6 7" id="KW-0472">Membrane</keyword>
<comment type="similarity">
    <text evidence="2 7">Belongs to the FliR/MopE/SpaR family.</text>
</comment>
<name>A0A7X1G3B6_9PSED</name>
<dbReference type="PANTHER" id="PTHR30065:SF1">
    <property type="entry name" value="SURFACE PRESENTATION OF ANTIGENS PROTEIN SPAR"/>
    <property type="match status" value="1"/>
</dbReference>
<evidence type="ECO:0000256" key="2">
    <source>
        <dbReference type="ARBA" id="ARBA00009772"/>
    </source>
</evidence>
<evidence type="ECO:0000313" key="8">
    <source>
        <dbReference type="EMBL" id="MBC2677722.1"/>
    </source>
</evidence>
<gene>
    <name evidence="8" type="primary">sctT</name>
    <name evidence="8" type="ORF">H7993_04880</name>
</gene>
<dbReference type="EMBL" id="JACMYH010000001">
    <property type="protein sequence ID" value="MBC2677722.1"/>
    <property type="molecule type" value="Genomic_DNA"/>
</dbReference>
<feature type="transmembrane region" description="Helical" evidence="7">
    <location>
        <begin position="193"/>
        <end position="212"/>
    </location>
</feature>